<dbReference type="OrthoDB" id="5427350at2759"/>
<keyword evidence="1" id="KW-0472">Membrane</keyword>
<dbReference type="Pfam" id="PF14269">
    <property type="entry name" value="Arylsulfotran_2"/>
    <property type="match status" value="1"/>
</dbReference>
<organism evidence="3 4">
    <name type="scientific">Aspergillus turcosus</name>
    <dbReference type="NCBI Taxonomy" id="1245748"/>
    <lineage>
        <taxon>Eukaryota</taxon>
        <taxon>Fungi</taxon>
        <taxon>Dikarya</taxon>
        <taxon>Ascomycota</taxon>
        <taxon>Pezizomycotina</taxon>
        <taxon>Eurotiomycetes</taxon>
        <taxon>Eurotiomycetidae</taxon>
        <taxon>Eurotiales</taxon>
        <taxon>Aspergillaceae</taxon>
        <taxon>Aspergillus</taxon>
        <taxon>Aspergillus subgen. Fumigati</taxon>
    </lineage>
</organism>
<evidence type="ECO:0000256" key="2">
    <source>
        <dbReference type="SAM" id="SignalP"/>
    </source>
</evidence>
<dbReference type="InterPro" id="IPR053143">
    <property type="entry name" value="Arylsulfate_ST"/>
</dbReference>
<keyword evidence="1" id="KW-0812">Transmembrane</keyword>
<feature type="signal peptide" evidence="2">
    <location>
        <begin position="1"/>
        <end position="18"/>
    </location>
</feature>
<dbReference type="STRING" id="1245748.A0A421CSR0"/>
<feature type="transmembrane region" description="Helical" evidence="1">
    <location>
        <begin position="611"/>
        <end position="631"/>
    </location>
</feature>
<reference evidence="3 4" key="1">
    <citation type="submission" date="2018-08" db="EMBL/GenBank/DDBJ databases">
        <title>Draft genome sequences of two Aspergillus turcosus clinical strains isolated from bronchoalveolar lavage fluid: one azole-susceptible and the other azole-resistant.</title>
        <authorList>
            <person name="Parent-Michaud M."/>
            <person name="Dufresne P.J."/>
            <person name="Fournier E."/>
            <person name="Martineau C."/>
            <person name="Moreira S."/>
            <person name="Perkins V."/>
            <person name="De Repentigny L."/>
            <person name="Dufresne S.F."/>
        </authorList>
    </citation>
    <scope>NUCLEOTIDE SEQUENCE [LARGE SCALE GENOMIC DNA]</scope>
    <source>
        <strain evidence="3">HMR AF 1038</strain>
    </source>
</reference>
<gene>
    <name evidence="3" type="ORF">CFD26_100440</name>
</gene>
<evidence type="ECO:0000313" key="4">
    <source>
        <dbReference type="Proteomes" id="UP000215289"/>
    </source>
</evidence>
<keyword evidence="2" id="KW-0732">Signal</keyword>
<sequence>MKSVLLSWLPLLVAQAFGTVDVLLKDAYIDEASFISVSNSFISPFSDSFGSSSFADHVPDLSKLILNRQRPDLKPVIPNITIYHPDLVSPGSWFYAPFMRPVTGSSKELPVYIPRQYGPHIYDGHGVRHINRICQQEKRTKIWLTERVELQDLIWSGASLFNGRNVFDFRKTRYKNSDALSLLVAVGESVIPSTETIGVILNSSYDVVKTVMASNGQGYSDMHEFNVIEDGNSALLIATRWQNVSGSLFNKEKTPATNITKLLDFGFQEVDVETGKMKFEWWAFDHIPASDTHWQGLGDIYHMNSVDKTSQGDYLVSVRHTSTIYLVSSKDGSIIWQLGGPHSSFVHTDNFTFSSQHDARVHSQNKTHMVVSLLNNAADDVEATANCSSALLVLLSTATSPMTATILRQWDRPDGQLTDRRGNVQLLHNSNVVVGWAGYGYASEFTFDGTLVQEARSRLERFEEYRQYKFEWTAAERITEPIALASHMYGTTADTWTTVLHVSWNGATEVAAWNFYSSTKAAMAEYPSLIASTRKQGFETGAVVSGYYPFVFVEAVAGDGTSLQNSTIETTKLPPLYVYDQRQIIQSAVIQEAPNYTDLISVDHSMLFPSWLLLLLITVPSGLVICVFLCLRRSLGSGQTRGYGSKIAMEDLDIASLSQGDEYRAVTQQELV</sequence>
<proteinExistence type="predicted"/>
<name>A0A421CSR0_9EURO</name>
<evidence type="ECO:0008006" key="5">
    <source>
        <dbReference type="Google" id="ProtNLM"/>
    </source>
</evidence>
<dbReference type="Proteomes" id="UP000215289">
    <property type="component" value="Unassembled WGS sequence"/>
</dbReference>
<dbReference type="InterPro" id="IPR039535">
    <property type="entry name" value="ASST-like"/>
</dbReference>
<comment type="caution">
    <text evidence="3">The sequence shown here is derived from an EMBL/GenBank/DDBJ whole genome shotgun (WGS) entry which is preliminary data.</text>
</comment>
<keyword evidence="4" id="KW-1185">Reference proteome</keyword>
<protein>
    <recommendedName>
        <fullName evidence="5">ASST-domain-containing protein</fullName>
    </recommendedName>
</protein>
<dbReference type="PANTHER" id="PTHR35340">
    <property type="entry name" value="PQQ ENZYME REPEAT PROTEIN-RELATED"/>
    <property type="match status" value="1"/>
</dbReference>
<evidence type="ECO:0000313" key="3">
    <source>
        <dbReference type="EMBL" id="RLL92932.1"/>
    </source>
</evidence>
<keyword evidence="1" id="KW-1133">Transmembrane helix</keyword>
<dbReference type="AlphaFoldDB" id="A0A421CSR0"/>
<dbReference type="EMBL" id="NIDN02000568">
    <property type="protein sequence ID" value="RLL92932.1"/>
    <property type="molecule type" value="Genomic_DNA"/>
</dbReference>
<accession>A0A421CSR0</accession>
<feature type="chain" id="PRO_5019128935" description="ASST-domain-containing protein" evidence="2">
    <location>
        <begin position="19"/>
        <end position="672"/>
    </location>
</feature>
<evidence type="ECO:0000256" key="1">
    <source>
        <dbReference type="SAM" id="Phobius"/>
    </source>
</evidence>
<dbReference type="PANTHER" id="PTHR35340:SF8">
    <property type="entry name" value="ASST-DOMAIN-CONTAINING PROTEIN"/>
    <property type="match status" value="1"/>
</dbReference>